<keyword evidence="3" id="KW-1185">Reference proteome</keyword>
<name>A0A6A5WQA1_9PLEO</name>
<sequence>MKLLAPIIFTASLPLTLAAPKDFKGLGHMIAQNMTFNGYGFGDGRDKGCITDSFEWTLNKTTCGIFSASRKGLKYSDQFGNSTYVVLKSRNGICGLGKKQKVVCGKWAGEGPGPLNGRDDDKASLGGNILADAAEVLTEGKWFAHDSNPIDSRGNWLNWEPVAFGKMWFTNFTPTAEKDSSIWNNLDETEPEQGILLDPYTYGVMMYWDSLEK</sequence>
<evidence type="ECO:0000313" key="2">
    <source>
        <dbReference type="EMBL" id="KAF2001265.1"/>
    </source>
</evidence>
<evidence type="ECO:0000256" key="1">
    <source>
        <dbReference type="SAM" id="SignalP"/>
    </source>
</evidence>
<dbReference type="Proteomes" id="UP000799779">
    <property type="component" value="Unassembled WGS sequence"/>
</dbReference>
<dbReference type="AlphaFoldDB" id="A0A6A5WQA1"/>
<organism evidence="2 3">
    <name type="scientific">Amniculicola lignicola CBS 123094</name>
    <dbReference type="NCBI Taxonomy" id="1392246"/>
    <lineage>
        <taxon>Eukaryota</taxon>
        <taxon>Fungi</taxon>
        <taxon>Dikarya</taxon>
        <taxon>Ascomycota</taxon>
        <taxon>Pezizomycotina</taxon>
        <taxon>Dothideomycetes</taxon>
        <taxon>Pleosporomycetidae</taxon>
        <taxon>Pleosporales</taxon>
        <taxon>Amniculicolaceae</taxon>
        <taxon>Amniculicola</taxon>
    </lineage>
</organism>
<dbReference type="EMBL" id="ML977584">
    <property type="protein sequence ID" value="KAF2001265.1"/>
    <property type="molecule type" value="Genomic_DNA"/>
</dbReference>
<gene>
    <name evidence="2" type="ORF">P154DRAFT_596897</name>
</gene>
<reference evidence="2" key="1">
    <citation type="journal article" date="2020" name="Stud. Mycol.">
        <title>101 Dothideomycetes genomes: a test case for predicting lifestyles and emergence of pathogens.</title>
        <authorList>
            <person name="Haridas S."/>
            <person name="Albert R."/>
            <person name="Binder M."/>
            <person name="Bloem J."/>
            <person name="Labutti K."/>
            <person name="Salamov A."/>
            <person name="Andreopoulos B."/>
            <person name="Baker S."/>
            <person name="Barry K."/>
            <person name="Bills G."/>
            <person name="Bluhm B."/>
            <person name="Cannon C."/>
            <person name="Castanera R."/>
            <person name="Culley D."/>
            <person name="Daum C."/>
            <person name="Ezra D."/>
            <person name="Gonzalez J."/>
            <person name="Henrissat B."/>
            <person name="Kuo A."/>
            <person name="Liang C."/>
            <person name="Lipzen A."/>
            <person name="Lutzoni F."/>
            <person name="Magnuson J."/>
            <person name="Mondo S."/>
            <person name="Nolan M."/>
            <person name="Ohm R."/>
            <person name="Pangilinan J."/>
            <person name="Park H.-J."/>
            <person name="Ramirez L."/>
            <person name="Alfaro M."/>
            <person name="Sun H."/>
            <person name="Tritt A."/>
            <person name="Yoshinaga Y."/>
            <person name="Zwiers L.-H."/>
            <person name="Turgeon B."/>
            <person name="Goodwin S."/>
            <person name="Spatafora J."/>
            <person name="Crous P."/>
            <person name="Grigoriev I."/>
        </authorList>
    </citation>
    <scope>NUCLEOTIDE SEQUENCE</scope>
    <source>
        <strain evidence="2">CBS 123094</strain>
    </source>
</reference>
<evidence type="ECO:0000313" key="3">
    <source>
        <dbReference type="Proteomes" id="UP000799779"/>
    </source>
</evidence>
<dbReference type="OrthoDB" id="3796383at2759"/>
<feature type="chain" id="PRO_5025346955" evidence="1">
    <location>
        <begin position="19"/>
        <end position="213"/>
    </location>
</feature>
<keyword evidence="1" id="KW-0732">Signal</keyword>
<protein>
    <submittedName>
        <fullName evidence="2">Uncharacterized protein</fullName>
    </submittedName>
</protein>
<accession>A0A6A5WQA1</accession>
<proteinExistence type="predicted"/>
<feature type="signal peptide" evidence="1">
    <location>
        <begin position="1"/>
        <end position="18"/>
    </location>
</feature>